<keyword evidence="6 11" id="KW-0067">ATP-binding</keyword>
<evidence type="ECO:0000256" key="7">
    <source>
        <dbReference type="ARBA" id="ARBA00038345"/>
    </source>
</evidence>
<dbReference type="Proteomes" id="UP000005868">
    <property type="component" value="Chromosome"/>
</dbReference>
<dbReference type="Gene3D" id="3.30.470.20">
    <property type="entry name" value="ATP-grasp fold, B domain"/>
    <property type="match status" value="1"/>
</dbReference>
<dbReference type="InterPro" id="IPR011761">
    <property type="entry name" value="ATP-grasp"/>
</dbReference>
<dbReference type="PANTHER" id="PTHR43472:SF1">
    <property type="entry name" value="PHOSPHORIBOSYLAMINE--GLYCINE LIGASE, CHLOROPLASTIC"/>
    <property type="match status" value="1"/>
</dbReference>
<dbReference type="SUPFAM" id="SSF51246">
    <property type="entry name" value="Rudiment single hybrid motif"/>
    <property type="match status" value="1"/>
</dbReference>
<dbReference type="Gene3D" id="3.30.1490.20">
    <property type="entry name" value="ATP-grasp fold, A domain"/>
    <property type="match status" value="1"/>
</dbReference>
<dbReference type="STRING" id="580340.Tlie_1152"/>
<dbReference type="SUPFAM" id="SSF52440">
    <property type="entry name" value="PreATP-grasp domain"/>
    <property type="match status" value="1"/>
</dbReference>
<name>G7V5A1_THELD</name>
<dbReference type="EMBL" id="CP003096">
    <property type="protein sequence ID" value="AER66884.1"/>
    <property type="molecule type" value="Genomic_DNA"/>
</dbReference>
<dbReference type="SMART" id="SM01210">
    <property type="entry name" value="GARS_C"/>
    <property type="match status" value="1"/>
</dbReference>
<comment type="pathway">
    <text evidence="1 10">Purine metabolism; IMP biosynthesis via de novo pathway; N(1)-(5-phospho-D-ribosyl)glycinamide from 5-phospho-alpha-D-ribose 1-diphosphate: step 2/2.</text>
</comment>
<dbReference type="PANTHER" id="PTHR43472">
    <property type="entry name" value="PHOSPHORIBOSYLAMINE--GLYCINE LIGASE"/>
    <property type="match status" value="1"/>
</dbReference>
<evidence type="ECO:0000256" key="1">
    <source>
        <dbReference type="ARBA" id="ARBA00005174"/>
    </source>
</evidence>
<evidence type="ECO:0000256" key="3">
    <source>
        <dbReference type="ARBA" id="ARBA00022598"/>
    </source>
</evidence>
<dbReference type="NCBIfam" id="TIGR00877">
    <property type="entry name" value="purD"/>
    <property type="match status" value="1"/>
</dbReference>
<evidence type="ECO:0000313" key="13">
    <source>
        <dbReference type="EMBL" id="AER66884.1"/>
    </source>
</evidence>
<dbReference type="InterPro" id="IPR020562">
    <property type="entry name" value="PRibGlycinamide_synth_N"/>
</dbReference>
<dbReference type="HOGENOM" id="CLU_027420_3_1_0"/>
<dbReference type="GO" id="GO:0004637">
    <property type="term" value="F:phosphoribosylamine-glycine ligase activity"/>
    <property type="evidence" value="ECO:0007669"/>
    <property type="project" value="UniProtKB-UniRule"/>
</dbReference>
<accession>G7V5A1</accession>
<evidence type="ECO:0000256" key="5">
    <source>
        <dbReference type="ARBA" id="ARBA00022755"/>
    </source>
</evidence>
<comment type="similarity">
    <text evidence="7 10">Belongs to the GARS family.</text>
</comment>
<dbReference type="UniPathway" id="UPA00074">
    <property type="reaction ID" value="UER00125"/>
</dbReference>
<dbReference type="SUPFAM" id="SSF56059">
    <property type="entry name" value="Glutathione synthetase ATP-binding domain-like"/>
    <property type="match status" value="1"/>
</dbReference>
<evidence type="ECO:0000256" key="11">
    <source>
        <dbReference type="PROSITE-ProRule" id="PRU00409"/>
    </source>
</evidence>
<gene>
    <name evidence="10" type="primary">purD</name>
    <name evidence="13" type="ordered locus">Tlie_1152</name>
</gene>
<dbReference type="Pfam" id="PF02844">
    <property type="entry name" value="GARS_N"/>
    <property type="match status" value="1"/>
</dbReference>
<dbReference type="Pfam" id="PF01071">
    <property type="entry name" value="GARS_A"/>
    <property type="match status" value="1"/>
</dbReference>
<dbReference type="Gene3D" id="3.40.50.20">
    <property type="match status" value="1"/>
</dbReference>
<keyword evidence="14" id="KW-1185">Reference proteome</keyword>
<evidence type="ECO:0000256" key="10">
    <source>
        <dbReference type="HAMAP-Rule" id="MF_00138"/>
    </source>
</evidence>
<dbReference type="EC" id="6.3.4.13" evidence="2 10"/>
<dbReference type="GO" id="GO:0005524">
    <property type="term" value="F:ATP binding"/>
    <property type="evidence" value="ECO:0007669"/>
    <property type="project" value="UniProtKB-UniRule"/>
</dbReference>
<organism evidence="13 14">
    <name type="scientific">Thermovirga lienii (strain ATCC BAA-1197 / DSM 17291 / Cas60314)</name>
    <dbReference type="NCBI Taxonomy" id="580340"/>
    <lineage>
        <taxon>Bacteria</taxon>
        <taxon>Thermotogati</taxon>
        <taxon>Synergistota</taxon>
        <taxon>Synergistia</taxon>
        <taxon>Synergistales</taxon>
        <taxon>Thermovirgaceae</taxon>
        <taxon>Thermovirga</taxon>
    </lineage>
</organism>
<dbReference type="SMART" id="SM01209">
    <property type="entry name" value="GARS_A"/>
    <property type="match status" value="1"/>
</dbReference>
<dbReference type="InterPro" id="IPR016185">
    <property type="entry name" value="PreATP-grasp_dom_sf"/>
</dbReference>
<evidence type="ECO:0000256" key="6">
    <source>
        <dbReference type="ARBA" id="ARBA00022840"/>
    </source>
</evidence>
<sequence>MKVLVLGGGGREHAIVWALSRSPRVKEIHCMPGNGGIQDLAALHKGDHTNPDEVLKICKHINPNLVVIGPEAPLVNGVADTLRQEGFLVFGPNRLAARLEGSKAFAKSFMARNNVPTAPFDICTQLPEALEALKKRTPPYIVKADGLAAGKGAFVINDFEEAREICDGLLNKGYLKEAGKTIVIEDFLPGRELTVLVITDGSDYIMLSPSQDHKRAWDNDKGPNTGGMGAYSPVPWVDERLSSKIEEKIIKPTIAGLEKENISFMGVLYFGLMIDKEGNCNVLEYNVRMGDPETQVVLPIFEGDLAEVMLACSMGSLKDVRVPKPEKAAVGVVVASGGYPESYETGFEIHGIEKLSCIDDILVFHAGTKKEKNKYLTAGGRVLTVVGLGEDITEARKKVYENIGAISFEGHFYRKDIAARLEGPQNE</sequence>
<dbReference type="PROSITE" id="PS50975">
    <property type="entry name" value="ATP_GRASP"/>
    <property type="match status" value="1"/>
</dbReference>
<dbReference type="eggNOG" id="COG0151">
    <property type="taxonomic scope" value="Bacteria"/>
</dbReference>
<dbReference type="InterPro" id="IPR011054">
    <property type="entry name" value="Rudment_hybrid_motif"/>
</dbReference>
<dbReference type="Pfam" id="PF02843">
    <property type="entry name" value="GARS_C"/>
    <property type="match status" value="1"/>
</dbReference>
<dbReference type="KEGG" id="tli:Tlie_1152"/>
<dbReference type="OrthoDB" id="9807240at2"/>
<evidence type="ECO:0000256" key="4">
    <source>
        <dbReference type="ARBA" id="ARBA00022741"/>
    </source>
</evidence>
<evidence type="ECO:0000259" key="12">
    <source>
        <dbReference type="PROSITE" id="PS50975"/>
    </source>
</evidence>
<dbReference type="FunFam" id="3.90.600.10:FF:000001">
    <property type="entry name" value="Trifunctional purine biosynthetic protein adenosine-3"/>
    <property type="match status" value="1"/>
</dbReference>
<dbReference type="GO" id="GO:0006189">
    <property type="term" value="P:'de novo' IMP biosynthetic process"/>
    <property type="evidence" value="ECO:0007669"/>
    <property type="project" value="UniProtKB-UniRule"/>
</dbReference>
<reference evidence="14" key="1">
    <citation type="submission" date="2011-10" db="EMBL/GenBank/DDBJ databases">
        <title>The complete genome of chromosome of Thermovirga lienii DSM 17291.</title>
        <authorList>
            <consortium name="US DOE Joint Genome Institute (JGI-PGF)"/>
            <person name="Lucas S."/>
            <person name="Copeland A."/>
            <person name="Lapidus A."/>
            <person name="Glavina del Rio T."/>
            <person name="Dalin E."/>
            <person name="Tice H."/>
            <person name="Bruce D."/>
            <person name="Goodwin L."/>
            <person name="Pitluck S."/>
            <person name="Peters L."/>
            <person name="Mikhailova N."/>
            <person name="Saunders E."/>
            <person name="Kyrpides N."/>
            <person name="Mavromatis K."/>
            <person name="Ivanova N."/>
            <person name="Last F.I."/>
            <person name="Brettin T."/>
            <person name="Detter J.C."/>
            <person name="Han C."/>
            <person name="Larimer F."/>
            <person name="Land M."/>
            <person name="Hauser L."/>
            <person name="Markowitz V."/>
            <person name="Cheng J.-F."/>
            <person name="Hugenholtz P."/>
            <person name="Woyke T."/>
            <person name="Wu D."/>
            <person name="Spring S."/>
            <person name="Schroeder M."/>
            <person name="Brambilla E.-M."/>
            <person name="Klenk H.-P."/>
            <person name="Eisen J.A."/>
        </authorList>
    </citation>
    <scope>NUCLEOTIDE SEQUENCE [LARGE SCALE GENOMIC DNA]</scope>
    <source>
        <strain evidence="14">ATCC BAA-1197 / DSM 17291 / Cas60314</strain>
    </source>
</reference>
<dbReference type="InterPro" id="IPR037123">
    <property type="entry name" value="PRibGlycinamide_synth_C_sf"/>
</dbReference>
<comment type="catalytic activity">
    <reaction evidence="10">
        <text>5-phospho-beta-D-ribosylamine + glycine + ATP = N(1)-(5-phospho-beta-D-ribosyl)glycinamide + ADP + phosphate + H(+)</text>
        <dbReference type="Rhea" id="RHEA:17453"/>
        <dbReference type="ChEBI" id="CHEBI:15378"/>
        <dbReference type="ChEBI" id="CHEBI:30616"/>
        <dbReference type="ChEBI" id="CHEBI:43474"/>
        <dbReference type="ChEBI" id="CHEBI:57305"/>
        <dbReference type="ChEBI" id="CHEBI:58681"/>
        <dbReference type="ChEBI" id="CHEBI:143788"/>
        <dbReference type="ChEBI" id="CHEBI:456216"/>
        <dbReference type="EC" id="6.3.4.13"/>
    </reaction>
</comment>
<reference evidence="13 14" key="2">
    <citation type="journal article" date="2012" name="Stand. Genomic Sci.">
        <title>Genome sequence of the moderately thermophilic, amino-acid-degrading and sulfur-reducing bacterium Thermovirga lienii type strain (Cas60314(T)).</title>
        <authorList>
            <person name="Goker M."/>
            <person name="Saunders E."/>
            <person name="Lapidus A."/>
            <person name="Nolan M."/>
            <person name="Lucas S."/>
            <person name="Hammon N."/>
            <person name="Deshpande S."/>
            <person name="Cheng J.F."/>
            <person name="Han C."/>
            <person name="Tapia R."/>
            <person name="Goodwin L.A."/>
            <person name="Pitluck S."/>
            <person name="Liolios K."/>
            <person name="Mavromatis K."/>
            <person name="Pagani I."/>
            <person name="Ivanova N."/>
            <person name="Mikhailova N."/>
            <person name="Pati A."/>
            <person name="Chen A."/>
            <person name="Palaniappan K."/>
            <person name="Land M."/>
            <person name="Chang Y.J."/>
            <person name="Jeffries C.D."/>
            <person name="Brambilla E.M."/>
            <person name="Rohde M."/>
            <person name="Spring S."/>
            <person name="Detter J.C."/>
            <person name="Woyke T."/>
            <person name="Bristow J."/>
            <person name="Eisen J.A."/>
            <person name="Markowitz V."/>
            <person name="Hugenholtz P."/>
            <person name="Kyrpides N.C."/>
            <person name="Klenk H.P."/>
        </authorList>
    </citation>
    <scope>NUCLEOTIDE SEQUENCE [LARGE SCALE GENOMIC DNA]</scope>
    <source>
        <strain evidence="14">ATCC BAA-1197 / DSM 17291 / Cas60314</strain>
    </source>
</reference>
<dbReference type="InterPro" id="IPR013815">
    <property type="entry name" value="ATP_grasp_subdomain_1"/>
</dbReference>
<evidence type="ECO:0000313" key="14">
    <source>
        <dbReference type="Proteomes" id="UP000005868"/>
    </source>
</evidence>
<dbReference type="InterPro" id="IPR020560">
    <property type="entry name" value="PRibGlycinamide_synth_C-dom"/>
</dbReference>
<dbReference type="HAMAP" id="MF_00138">
    <property type="entry name" value="GARS"/>
    <property type="match status" value="1"/>
</dbReference>
<dbReference type="AlphaFoldDB" id="G7V5A1"/>
<keyword evidence="5 10" id="KW-0658">Purine biosynthesis</keyword>
<dbReference type="GO" id="GO:0009113">
    <property type="term" value="P:purine nucleobase biosynthetic process"/>
    <property type="evidence" value="ECO:0007669"/>
    <property type="project" value="InterPro"/>
</dbReference>
<dbReference type="InterPro" id="IPR020561">
    <property type="entry name" value="PRibGlycinamid_synth_ATP-grasp"/>
</dbReference>
<feature type="domain" description="ATP-grasp" evidence="12">
    <location>
        <begin position="107"/>
        <end position="314"/>
    </location>
</feature>
<evidence type="ECO:0000256" key="9">
    <source>
        <dbReference type="ARBA" id="ARBA00042864"/>
    </source>
</evidence>
<protein>
    <recommendedName>
        <fullName evidence="2 10">Phosphoribosylamine--glycine ligase</fullName>
        <ecNumber evidence="2 10">6.3.4.13</ecNumber>
    </recommendedName>
    <alternativeName>
        <fullName evidence="10">GARS</fullName>
    </alternativeName>
    <alternativeName>
        <fullName evidence="8 10">Glycinamide ribonucleotide synthetase</fullName>
    </alternativeName>
    <alternativeName>
        <fullName evidence="9 10">Phosphoribosylglycinamide synthetase</fullName>
    </alternativeName>
</protein>
<evidence type="ECO:0000256" key="8">
    <source>
        <dbReference type="ARBA" id="ARBA00042242"/>
    </source>
</evidence>
<proteinExistence type="inferred from homology"/>
<keyword evidence="3 10" id="KW-0436">Ligase</keyword>
<evidence type="ECO:0000256" key="2">
    <source>
        <dbReference type="ARBA" id="ARBA00013255"/>
    </source>
</evidence>
<dbReference type="GO" id="GO:0046872">
    <property type="term" value="F:metal ion binding"/>
    <property type="evidence" value="ECO:0007669"/>
    <property type="project" value="InterPro"/>
</dbReference>
<dbReference type="Gene3D" id="3.90.600.10">
    <property type="entry name" value="Phosphoribosylglycinamide synthetase, C-terminal domain"/>
    <property type="match status" value="1"/>
</dbReference>
<dbReference type="InterPro" id="IPR000115">
    <property type="entry name" value="PRibGlycinamide_synth"/>
</dbReference>
<keyword evidence="4 11" id="KW-0547">Nucleotide-binding</keyword>